<sequence>MKAELCYLGPVLKAVLLRRLKGGGLGERVKATTSLSPDGSVGSASGSKASHLAAGSSVEVSAPLLTTGEARLGG</sequence>
<dbReference type="HOGENOM" id="CLU_2691724_0_0_1"/>
<dbReference type="EnsemblPlants" id="OB0042G10080.1">
    <property type="protein sequence ID" value="OB0042G10080.1"/>
    <property type="gene ID" value="OB0042G10080"/>
</dbReference>
<reference evidence="2" key="1">
    <citation type="submission" date="2015-06" db="UniProtKB">
        <authorList>
            <consortium name="EnsemblPlants"/>
        </authorList>
    </citation>
    <scope>IDENTIFICATION</scope>
</reference>
<dbReference type="AlphaFoldDB" id="J3KU64"/>
<dbReference type="Gramene" id="OB0042G10080.1">
    <property type="protein sequence ID" value="OB0042G10080.1"/>
    <property type="gene ID" value="OB0042G10080"/>
</dbReference>
<name>J3KU64_ORYBR</name>
<organism evidence="2">
    <name type="scientific">Oryza brachyantha</name>
    <name type="common">malo sina</name>
    <dbReference type="NCBI Taxonomy" id="4533"/>
    <lineage>
        <taxon>Eukaryota</taxon>
        <taxon>Viridiplantae</taxon>
        <taxon>Streptophyta</taxon>
        <taxon>Embryophyta</taxon>
        <taxon>Tracheophyta</taxon>
        <taxon>Spermatophyta</taxon>
        <taxon>Magnoliopsida</taxon>
        <taxon>Liliopsida</taxon>
        <taxon>Poales</taxon>
        <taxon>Poaceae</taxon>
        <taxon>BOP clade</taxon>
        <taxon>Oryzoideae</taxon>
        <taxon>Oryzeae</taxon>
        <taxon>Oryzinae</taxon>
        <taxon>Oryza</taxon>
    </lineage>
</organism>
<proteinExistence type="predicted"/>
<evidence type="ECO:0000313" key="2">
    <source>
        <dbReference type="EnsemblPlants" id="OB0042G10080.1"/>
    </source>
</evidence>
<feature type="region of interest" description="Disordered" evidence="1">
    <location>
        <begin position="29"/>
        <end position="56"/>
    </location>
</feature>
<dbReference type="Proteomes" id="UP000006038">
    <property type="component" value="Unassembled WGS sequence"/>
</dbReference>
<protein>
    <submittedName>
        <fullName evidence="2">Uncharacterized protein</fullName>
    </submittedName>
</protein>
<keyword evidence="3" id="KW-1185">Reference proteome</keyword>
<evidence type="ECO:0000256" key="1">
    <source>
        <dbReference type="SAM" id="MobiDB-lite"/>
    </source>
</evidence>
<accession>J3KU64</accession>
<evidence type="ECO:0000313" key="3">
    <source>
        <dbReference type="Proteomes" id="UP000006038"/>
    </source>
</evidence>
<feature type="compositionally biased region" description="Low complexity" evidence="1">
    <location>
        <begin position="39"/>
        <end position="50"/>
    </location>
</feature>